<evidence type="ECO:0000256" key="4">
    <source>
        <dbReference type="ARBA" id="ARBA00022692"/>
    </source>
</evidence>
<evidence type="ECO:0000256" key="6">
    <source>
        <dbReference type="ARBA" id="ARBA00023065"/>
    </source>
</evidence>
<dbReference type="PANTHER" id="PTHR11893:SF36">
    <property type="entry name" value="INNEXIN-5"/>
    <property type="match status" value="1"/>
</dbReference>
<dbReference type="GO" id="GO:0005921">
    <property type="term" value="C:gap junction"/>
    <property type="evidence" value="ECO:0007669"/>
    <property type="project" value="UniProtKB-UniRule"/>
</dbReference>
<dbReference type="Proteomes" id="UP000275846">
    <property type="component" value="Unassembled WGS sequence"/>
</dbReference>
<dbReference type="GO" id="GO:0034220">
    <property type="term" value="P:monoatomic ion transmembrane transport"/>
    <property type="evidence" value="ECO:0007669"/>
    <property type="project" value="UniProtKB-KW"/>
</dbReference>
<keyword evidence="3" id="KW-1003">Cell membrane</keyword>
<dbReference type="STRING" id="70667.A0A183SWW7"/>
<dbReference type="OrthoDB" id="5867527at2759"/>
<evidence type="ECO:0000256" key="5">
    <source>
        <dbReference type="ARBA" id="ARBA00022989"/>
    </source>
</evidence>
<comment type="similarity">
    <text evidence="9">Belongs to the pannexin family.</text>
</comment>
<protein>
    <recommendedName>
        <fullName evidence="9">Innexin</fullName>
    </recommendedName>
</protein>
<dbReference type="Pfam" id="PF00876">
    <property type="entry name" value="Innexin"/>
    <property type="match status" value="2"/>
</dbReference>
<dbReference type="GO" id="GO:0005886">
    <property type="term" value="C:plasma membrane"/>
    <property type="evidence" value="ECO:0007669"/>
    <property type="project" value="UniProtKB-SubCell"/>
</dbReference>
<evidence type="ECO:0000256" key="3">
    <source>
        <dbReference type="ARBA" id="ARBA00022475"/>
    </source>
</evidence>
<evidence type="ECO:0000256" key="9">
    <source>
        <dbReference type="RuleBase" id="RU010713"/>
    </source>
</evidence>
<proteinExistence type="inferred from homology"/>
<evidence type="ECO:0000313" key="10">
    <source>
        <dbReference type="EMBL" id="VDL95100.1"/>
    </source>
</evidence>
<dbReference type="PROSITE" id="PS51013">
    <property type="entry name" value="PANNEXIN"/>
    <property type="match status" value="2"/>
</dbReference>
<evidence type="ECO:0000313" key="12">
    <source>
        <dbReference type="WBParaSite" id="SSLN_0000905201-mRNA-1"/>
    </source>
</evidence>
<dbReference type="WBParaSite" id="SSLN_0000905201-mRNA-1">
    <property type="protein sequence ID" value="SSLN_0000905201-mRNA-1"/>
    <property type="gene ID" value="SSLN_0000905201"/>
</dbReference>
<keyword evidence="4" id="KW-0812">Transmembrane</keyword>
<sequence>MVGVEFIDYLKKLQVSEFLGVEDFADKMSFMYSVVILLLCTTIIAVKQYLLSSISCYIPTTPSGSDFDKFLENYCWVHGTIPLLAGDQIPQKYEDWHMLDMNHRINYYQWVPFMLGLQTILFYMPRVVWQIICYNRTGTDLEHLVTVANSASNAVEGERKGLVKHVACTLEEMLFQHREYSVGKVATARRRAFTMCGMFVASKRLGTWLIFTYIAIKLVYLANAIGQLYLMQSFLGFNSSMSSFGYVLASYMVEGRDWDETRIFPRVSFCYLEHVRHLGTTNKYVAQCVLPVNMLNEKLYIFLWFWTLLVAICTALSIPLWILRMGLEKNRSHFVKKFLRLQEIYTDEDREILHNFICDFLRHDGIFLLRMISMNAGDVVTSDVVAALWNIYRTKYKNRKMLHDIAKDILGKKNLLELGGDTTQRRSTTDKSALYQAIALVGVQDWADRLSFAHSTVILIICTAIVSAKTYILKPLACHVPTVPTGSNFKDYMASYCWVHGTVPIGINETIPEDETSWDALSAERKMGVSLSFMLLQIPQWMCIPYPFFLLTQSRFLAAYYQWVPFVLGLQTILFYVPHVIWQNVTFNRLGTDLTAIISKAMDALKTTAPEKREQKIANVAERLELLLFAHRDYRRGKMAAVGRQVSDTCGLLLASKRLGTWTVFSYLCIKLLYLANAIGQLYLMKEFLGYSESMTGFMIQLTQSLIQGSDWRESLYFPRVAFCSVKLRHLGQSDNRFLGMCALAVNMLNEKIYIFLWYWTMLVAICTGVSIITWFLRLTIRRRKTRIIRKYLKLGPEPEPSESEKELDADTLDPDDPRTVDRFIKEFLRLDGVFIVHMLNLNAGDIVTGEVIRLLWKAWLTKYAGRRDFSYDPWWQYSYPPTEDSQEKLELTEKPEA</sequence>
<comment type="subcellular location">
    <subcellularLocation>
        <location evidence="1 9">Cell membrane</location>
        <topology evidence="1 9">Multi-pass membrane protein</topology>
    </subcellularLocation>
</comment>
<comment type="function">
    <text evidence="9">Structural component of the gap junctions.</text>
</comment>
<gene>
    <name evidence="9" type="primary">inx</name>
    <name evidence="10" type="ORF">SSLN_LOCUS8715</name>
</gene>
<reference evidence="12" key="1">
    <citation type="submission" date="2016-06" db="UniProtKB">
        <authorList>
            <consortium name="WormBaseParasite"/>
        </authorList>
    </citation>
    <scope>IDENTIFICATION</scope>
</reference>
<evidence type="ECO:0000256" key="7">
    <source>
        <dbReference type="ARBA" id="ARBA00023136"/>
    </source>
</evidence>
<dbReference type="PANTHER" id="PTHR11893">
    <property type="entry name" value="INNEXIN"/>
    <property type="match status" value="1"/>
</dbReference>
<evidence type="ECO:0000256" key="1">
    <source>
        <dbReference type="ARBA" id="ARBA00004651"/>
    </source>
</evidence>
<dbReference type="PRINTS" id="PR01262">
    <property type="entry name" value="INNEXIN"/>
</dbReference>
<dbReference type="GO" id="GO:0005243">
    <property type="term" value="F:gap junction channel activity"/>
    <property type="evidence" value="ECO:0007669"/>
    <property type="project" value="TreeGrafter"/>
</dbReference>
<evidence type="ECO:0000256" key="2">
    <source>
        <dbReference type="ARBA" id="ARBA00022448"/>
    </source>
</evidence>
<accession>A0A183SWW7</accession>
<reference evidence="10 11" key="2">
    <citation type="submission" date="2018-11" db="EMBL/GenBank/DDBJ databases">
        <authorList>
            <consortium name="Pathogen Informatics"/>
        </authorList>
    </citation>
    <scope>NUCLEOTIDE SEQUENCE [LARGE SCALE GENOMIC DNA]</scope>
    <source>
        <strain evidence="10 11">NST_G2</strain>
    </source>
</reference>
<keyword evidence="2 9" id="KW-0813">Transport</keyword>
<keyword evidence="11" id="KW-1185">Reference proteome</keyword>
<keyword evidence="7" id="KW-0472">Membrane</keyword>
<dbReference type="AlphaFoldDB" id="A0A183SWW7"/>
<dbReference type="InterPro" id="IPR000990">
    <property type="entry name" value="Innexin"/>
</dbReference>
<keyword evidence="8 9" id="KW-0407">Ion channel</keyword>
<organism evidence="12">
    <name type="scientific">Schistocephalus solidus</name>
    <name type="common">Tapeworm</name>
    <dbReference type="NCBI Taxonomy" id="70667"/>
    <lineage>
        <taxon>Eukaryota</taxon>
        <taxon>Metazoa</taxon>
        <taxon>Spiralia</taxon>
        <taxon>Lophotrochozoa</taxon>
        <taxon>Platyhelminthes</taxon>
        <taxon>Cestoda</taxon>
        <taxon>Eucestoda</taxon>
        <taxon>Diphyllobothriidea</taxon>
        <taxon>Diphyllobothriidae</taxon>
        <taxon>Schistocephalus</taxon>
    </lineage>
</organism>
<keyword evidence="6 9" id="KW-0406">Ion transport</keyword>
<evidence type="ECO:0000256" key="8">
    <source>
        <dbReference type="ARBA" id="ARBA00023303"/>
    </source>
</evidence>
<keyword evidence="5" id="KW-1133">Transmembrane helix</keyword>
<evidence type="ECO:0000313" key="11">
    <source>
        <dbReference type="Proteomes" id="UP000275846"/>
    </source>
</evidence>
<name>A0A183SWW7_SCHSO</name>
<dbReference type="EMBL" id="UYSU01034811">
    <property type="protein sequence ID" value="VDL95100.1"/>
    <property type="molecule type" value="Genomic_DNA"/>
</dbReference>